<evidence type="ECO:0000256" key="2">
    <source>
        <dbReference type="SAM" id="MobiDB-lite"/>
    </source>
</evidence>
<accession>A0A2G5I4I3</accession>
<reference evidence="3 5" key="1">
    <citation type="submission" date="2015-10" db="EMBL/GenBank/DDBJ databases">
        <title>The cercosporin biosynthetic gene cluster was horizontally transferred to several fungal lineages and shown to be expanded in Cercospora beticola based on microsynteny with recipient genomes.</title>
        <authorList>
            <person name="De Jonge R."/>
            <person name="Ebert M.K."/>
            <person name="Suttle J.C."/>
            <person name="Jurick Ii W.M."/>
            <person name="Secor G.A."/>
            <person name="Thomma B.P."/>
            <person name="Van De Peer Y."/>
            <person name="Bolton M.D."/>
        </authorList>
    </citation>
    <scope>NUCLEOTIDE SEQUENCE [LARGE SCALE GENOMIC DNA]</scope>
    <source>
        <strain evidence="3 5">09-40</strain>
    </source>
</reference>
<feature type="region of interest" description="Disordered" evidence="2">
    <location>
        <begin position="171"/>
        <end position="315"/>
    </location>
</feature>
<evidence type="ECO:0000313" key="3">
    <source>
        <dbReference type="EMBL" id="PIA99690.1"/>
    </source>
</evidence>
<keyword evidence="6" id="KW-1185">Reference proteome</keyword>
<dbReference type="OrthoDB" id="3440281at2759"/>
<proteinExistence type="predicted"/>
<evidence type="ECO:0000256" key="1">
    <source>
        <dbReference type="SAM" id="Coils"/>
    </source>
</evidence>
<sequence>MATDKDLIFQSFSKGLDEAQALYQADKNAECMVECQKMLAESALPNYLRIRILCLLVAIEDDYSTAWSYLGDAKVLHRFLQRCNPSGQDAELDKIMTQLSEGLEQLEEMLIEEAPSDEDTGDEEAREEELDAQLDEKIKAMEAAQKAEDELEDIDAEVLGMSKEEMRAITASKAASKNNPKEPRKPQLIGKLTSSTASVSTSAATASAPSTAKSSKWYEDSAHSRAHGFGGDKPFQDPNTKRSPQKSDTVSAEEFLYPGAHGPVLGRARSLRKKPTLTKKELLTSTLPARAKTLQDSRGAANDPSEADSSRPPAVLPKFAVELFGEVEDAKK</sequence>
<evidence type="ECO:0000313" key="4">
    <source>
        <dbReference type="EMBL" id="WPA99994.1"/>
    </source>
</evidence>
<feature type="compositionally biased region" description="Polar residues" evidence="2">
    <location>
        <begin position="237"/>
        <end position="250"/>
    </location>
</feature>
<dbReference type="EMBL" id="LKMD01000101">
    <property type="protein sequence ID" value="PIA99690.1"/>
    <property type="molecule type" value="Genomic_DNA"/>
</dbReference>
<feature type="compositionally biased region" description="Low complexity" evidence="2">
    <location>
        <begin position="193"/>
        <end position="215"/>
    </location>
</feature>
<keyword evidence="1" id="KW-0175">Coiled coil</keyword>
<organism evidence="3 5">
    <name type="scientific">Cercospora beticola</name>
    <name type="common">Sugarbeet leaf spot fungus</name>
    <dbReference type="NCBI Taxonomy" id="122368"/>
    <lineage>
        <taxon>Eukaryota</taxon>
        <taxon>Fungi</taxon>
        <taxon>Dikarya</taxon>
        <taxon>Ascomycota</taxon>
        <taxon>Pezizomycotina</taxon>
        <taxon>Dothideomycetes</taxon>
        <taxon>Dothideomycetidae</taxon>
        <taxon>Mycosphaerellales</taxon>
        <taxon>Mycosphaerellaceae</taxon>
        <taxon>Cercospora</taxon>
    </lineage>
</organism>
<dbReference type="AlphaFoldDB" id="A0A2G5I4I3"/>
<dbReference type="EMBL" id="CP134186">
    <property type="protein sequence ID" value="WPA99994.1"/>
    <property type="molecule type" value="Genomic_DNA"/>
</dbReference>
<feature type="coiled-coil region" evidence="1">
    <location>
        <begin position="127"/>
        <end position="164"/>
    </location>
</feature>
<dbReference type="Proteomes" id="UP000230605">
    <property type="component" value="Chromosome 3"/>
</dbReference>
<protein>
    <submittedName>
        <fullName evidence="3">Uncharacterized protein</fullName>
    </submittedName>
</protein>
<gene>
    <name evidence="3" type="ORF">CB0940_02844</name>
    <name evidence="4" type="ORF">RHO25_004614</name>
</gene>
<evidence type="ECO:0000313" key="5">
    <source>
        <dbReference type="Proteomes" id="UP000230605"/>
    </source>
</evidence>
<dbReference type="Proteomes" id="UP001302367">
    <property type="component" value="Chromosome 3"/>
</dbReference>
<evidence type="ECO:0000313" key="6">
    <source>
        <dbReference type="Proteomes" id="UP001302367"/>
    </source>
</evidence>
<name>A0A2G5I4I3_CERBT</name>
<reference evidence="4 6" key="2">
    <citation type="submission" date="2023-09" db="EMBL/GenBank/DDBJ databases">
        <title>Complete-Gapless Cercospora beticola genome.</title>
        <authorList>
            <person name="Wyatt N.A."/>
            <person name="Spanner R.E."/>
            <person name="Bolton M.D."/>
        </authorList>
    </citation>
    <scope>NUCLEOTIDE SEQUENCE [LARGE SCALE GENOMIC DNA]</scope>
    <source>
        <strain evidence="4">Cb09-40</strain>
    </source>
</reference>